<evidence type="ECO:0000313" key="2">
    <source>
        <dbReference type="EMBL" id="KAL1213444.1"/>
    </source>
</evidence>
<sequence>MKSTVKKLKQSLRSGSSEKRNTQEERWFLENGGVFLKELIADCNGKSIPIRSFSSDQILKATNNFSSNCLVTNKRSHNWSRDSWSIKLPETESGKFTMTLYCLLG</sequence>
<dbReference type="EMBL" id="JBANAX010000341">
    <property type="protein sequence ID" value="KAL1213444.1"/>
    <property type="molecule type" value="Genomic_DNA"/>
</dbReference>
<comment type="caution">
    <text evidence="2">The sequence shown here is derived from an EMBL/GenBank/DDBJ whole genome shotgun (WGS) entry which is preliminary data.</text>
</comment>
<proteinExistence type="predicted"/>
<dbReference type="AlphaFoldDB" id="A0ABD1BC87"/>
<gene>
    <name evidence="2" type="ORF">V5N11_033723</name>
</gene>
<reference evidence="2 3" key="1">
    <citation type="submission" date="2024-04" db="EMBL/GenBank/DDBJ databases">
        <title>Genome assembly C_amara_ONT_v2.</title>
        <authorList>
            <person name="Yant L."/>
            <person name="Moore C."/>
            <person name="Slenker M."/>
        </authorList>
    </citation>
    <scope>NUCLEOTIDE SEQUENCE [LARGE SCALE GENOMIC DNA]</scope>
    <source>
        <tissue evidence="2">Leaf</tissue>
    </source>
</reference>
<protein>
    <submittedName>
        <fullName evidence="2">Non-functional pseudokinase ZRK2</fullName>
    </submittedName>
</protein>
<keyword evidence="3" id="KW-1185">Reference proteome</keyword>
<feature type="compositionally biased region" description="Basic residues" evidence="1">
    <location>
        <begin position="1"/>
        <end position="10"/>
    </location>
</feature>
<accession>A0ABD1BC87</accession>
<feature type="region of interest" description="Disordered" evidence="1">
    <location>
        <begin position="1"/>
        <end position="23"/>
    </location>
</feature>
<evidence type="ECO:0000256" key="1">
    <source>
        <dbReference type="SAM" id="MobiDB-lite"/>
    </source>
</evidence>
<organism evidence="2 3">
    <name type="scientific">Cardamine amara subsp. amara</name>
    <dbReference type="NCBI Taxonomy" id="228776"/>
    <lineage>
        <taxon>Eukaryota</taxon>
        <taxon>Viridiplantae</taxon>
        <taxon>Streptophyta</taxon>
        <taxon>Embryophyta</taxon>
        <taxon>Tracheophyta</taxon>
        <taxon>Spermatophyta</taxon>
        <taxon>Magnoliopsida</taxon>
        <taxon>eudicotyledons</taxon>
        <taxon>Gunneridae</taxon>
        <taxon>Pentapetalae</taxon>
        <taxon>rosids</taxon>
        <taxon>malvids</taxon>
        <taxon>Brassicales</taxon>
        <taxon>Brassicaceae</taxon>
        <taxon>Cardamineae</taxon>
        <taxon>Cardamine</taxon>
    </lineage>
</organism>
<evidence type="ECO:0000313" key="3">
    <source>
        <dbReference type="Proteomes" id="UP001558713"/>
    </source>
</evidence>
<name>A0ABD1BC87_CARAN</name>
<dbReference type="Proteomes" id="UP001558713">
    <property type="component" value="Unassembled WGS sequence"/>
</dbReference>